<proteinExistence type="predicted"/>
<dbReference type="Proteomes" id="UP000052008">
    <property type="component" value="Unassembled WGS sequence"/>
</dbReference>
<protein>
    <recommendedName>
        <fullName evidence="5">Glycosyltransferase subfamily 4-like N-terminal domain-containing protein</fullName>
    </recommendedName>
</protein>
<dbReference type="InterPro" id="IPR050194">
    <property type="entry name" value="Glycosyltransferase_grp1"/>
</dbReference>
<dbReference type="Gene3D" id="3.40.50.2000">
    <property type="entry name" value="Glycogen Phosphorylase B"/>
    <property type="match status" value="2"/>
</dbReference>
<dbReference type="AlphaFoldDB" id="A0A0S7WW60"/>
<dbReference type="GO" id="GO:0016758">
    <property type="term" value="F:hexosyltransferase activity"/>
    <property type="evidence" value="ECO:0007669"/>
    <property type="project" value="TreeGrafter"/>
</dbReference>
<sequence length="428" mass="47383">MRVLIVNQYFPPEVEPSATKIHEVSREWVRSGLSVTVITGMPNYPSGVIRPGYRHRLWRVERVDGVRVIRVFAIPASAGSFVRRVLGHLSFMVSAGVASLFAGECDVVVASSPPLEVGLVGLAVARSRRRPFVFEVRDLWPDAAISFGIIRNRSIIKLARLAERICYRHASRVVVVSPGFVDHVLNHGVSRGNVKIIINGTDTFLFRPRRERDPLLKELFRNGKHIVLYAGTFGLQQNLITVLKAAALLKGTPDIGFVLVGDGCDRGKLERARAEWRLRNVVILPLQSRRRVASLISSADICLVQTGRCELNLGNLPAKLFDYMACGRPIVIAGKGQARMLVEKAGAGTAAEPDDPESLCRAVLALTGNQAQRECLGRNGRRFALVNCSRQIVAGRYLSLLDDVVNDREGRSSGRRFSRRRELARLEV</sequence>
<organism evidence="3 4">
    <name type="scientific">candidate division TA06 bacterium DG_24</name>
    <dbReference type="NCBI Taxonomy" id="1703770"/>
    <lineage>
        <taxon>Bacteria</taxon>
        <taxon>Bacteria division TA06</taxon>
    </lineage>
</organism>
<dbReference type="InterPro" id="IPR028098">
    <property type="entry name" value="Glyco_trans_4-like_N"/>
</dbReference>
<feature type="domain" description="Glycosyl transferase family 1" evidence="1">
    <location>
        <begin position="218"/>
        <end position="382"/>
    </location>
</feature>
<evidence type="ECO:0000313" key="3">
    <source>
        <dbReference type="EMBL" id="KPJ54347.1"/>
    </source>
</evidence>
<dbReference type="PANTHER" id="PTHR45947:SF3">
    <property type="entry name" value="SULFOQUINOVOSYL TRANSFERASE SQD2"/>
    <property type="match status" value="1"/>
</dbReference>
<dbReference type="SUPFAM" id="SSF53756">
    <property type="entry name" value="UDP-Glycosyltransferase/glycogen phosphorylase"/>
    <property type="match status" value="1"/>
</dbReference>
<feature type="domain" description="Glycosyltransferase subfamily 4-like N-terminal" evidence="2">
    <location>
        <begin position="19"/>
        <end position="200"/>
    </location>
</feature>
<dbReference type="PANTHER" id="PTHR45947">
    <property type="entry name" value="SULFOQUINOVOSYL TRANSFERASE SQD2"/>
    <property type="match status" value="1"/>
</dbReference>
<dbReference type="PATRIC" id="fig|1703770.3.peg.280"/>
<dbReference type="InterPro" id="IPR001296">
    <property type="entry name" value="Glyco_trans_1"/>
</dbReference>
<reference evidence="3 4" key="1">
    <citation type="journal article" date="2015" name="Microbiome">
        <title>Genomic resolution of linkages in carbon, nitrogen, and sulfur cycling among widespread estuary sediment bacteria.</title>
        <authorList>
            <person name="Baker B.J."/>
            <person name="Lazar C.S."/>
            <person name="Teske A.P."/>
            <person name="Dick G.J."/>
        </authorList>
    </citation>
    <scope>NUCLEOTIDE SEQUENCE [LARGE SCALE GENOMIC DNA]</scope>
    <source>
        <strain evidence="3">DG_24</strain>
    </source>
</reference>
<name>A0A0S7WW60_UNCT6</name>
<comment type="caution">
    <text evidence="3">The sequence shown here is derived from an EMBL/GenBank/DDBJ whole genome shotgun (WGS) entry which is preliminary data.</text>
</comment>
<dbReference type="STRING" id="1703770.AMJ39_01035"/>
<evidence type="ECO:0000313" key="4">
    <source>
        <dbReference type="Proteomes" id="UP000052008"/>
    </source>
</evidence>
<dbReference type="EMBL" id="LIZS01000004">
    <property type="protein sequence ID" value="KPJ54347.1"/>
    <property type="molecule type" value="Genomic_DNA"/>
</dbReference>
<dbReference type="Pfam" id="PF13579">
    <property type="entry name" value="Glyco_trans_4_4"/>
    <property type="match status" value="1"/>
</dbReference>
<evidence type="ECO:0008006" key="5">
    <source>
        <dbReference type="Google" id="ProtNLM"/>
    </source>
</evidence>
<gene>
    <name evidence="3" type="ORF">AMJ39_01035</name>
</gene>
<evidence type="ECO:0000259" key="1">
    <source>
        <dbReference type="Pfam" id="PF00534"/>
    </source>
</evidence>
<dbReference type="CDD" id="cd03794">
    <property type="entry name" value="GT4_WbuB-like"/>
    <property type="match status" value="1"/>
</dbReference>
<accession>A0A0S7WW60</accession>
<dbReference type="Pfam" id="PF00534">
    <property type="entry name" value="Glycos_transf_1"/>
    <property type="match status" value="1"/>
</dbReference>
<evidence type="ECO:0000259" key="2">
    <source>
        <dbReference type="Pfam" id="PF13579"/>
    </source>
</evidence>